<dbReference type="FunFam" id="3.30.1490.20:FF:000010">
    <property type="entry name" value="Phosphoenolpyruvate synthase"/>
    <property type="match status" value="1"/>
</dbReference>
<dbReference type="SUPFAM" id="SSF56059">
    <property type="entry name" value="Glutathione synthetase ATP-binding domain-like"/>
    <property type="match status" value="1"/>
</dbReference>
<dbReference type="NCBIfam" id="NF005057">
    <property type="entry name" value="PRK06464.1"/>
    <property type="match status" value="1"/>
</dbReference>
<feature type="domain" description="PEP-utilising enzyme C-terminal" evidence="18">
    <location>
        <begin position="521"/>
        <end position="833"/>
    </location>
</feature>
<evidence type="ECO:0000256" key="1">
    <source>
        <dbReference type="ARBA" id="ARBA00001946"/>
    </source>
</evidence>
<evidence type="ECO:0000259" key="17">
    <source>
        <dbReference type="Pfam" id="PF01326"/>
    </source>
</evidence>
<evidence type="ECO:0000256" key="15">
    <source>
        <dbReference type="PIRNR" id="PIRNR000854"/>
    </source>
</evidence>
<keyword evidence="12 15" id="KW-0460">Magnesium</keyword>
<dbReference type="GO" id="GO:0005524">
    <property type="term" value="F:ATP binding"/>
    <property type="evidence" value="ECO:0007669"/>
    <property type="project" value="UniProtKB-KW"/>
</dbReference>
<evidence type="ECO:0000256" key="9">
    <source>
        <dbReference type="ARBA" id="ARBA00022741"/>
    </source>
</evidence>
<sequence>MVCNGLLVPRTIDSGQYQSLRGLIPAPPDVFTTIELFKETPLNNLVLWLDQLRMTDLGKVGGKNASLGEMIGNLAKLGVSVPGGFATTADAFQQYLEKSGVAKRIQERLSGLDVDDVDELTRAGKEIREWVTETPLPAELDQAIREAYIKLCKDAGADNIAVAVRSSATAEDLPDASFAGQQETFLNVVGIDDVLHKVKEVFASLYNDRAIAYRVHQGFKHEDVFLSAGVQLMVRSDIGAAGVLFTLDTESGFRDVVFVTGSYGLGEMVVQGAVNPDEFYVFKPTLNAGKPAVLRRNIGAKQLRMVYSDAPGERVKTEDTPAEMRTRFCISDDDVQELARQSLIIEKHYGRPMDIEWAKDGNTGKLYIVQARPETVKSRAHATQLERFHLGEKGKVLAEGRSIGQKIGAGKARVVRSLADMNKVQPGDVLIADMTDPDWEPVMKRASAIVTNRGGRTCHAAIIARELGVPAVVGTGNALELIPDGTDVTVSCAEGDTGTIYEGILKFERITADLGDMPEAPLKIMMNVANPERAFDFGMLPNAGIGLARLEMIIASHIGIHPRALLEYGKQDAEIRAKIDERIAGYAGPVEFYVDRLAEGIATIAASVFPKPVIVRMSDFKSNEYANLLGGARYEPHEENPMLGFRGASRYVDPSFAESFGLECRAVKKVRETMGLDNVWVMIPFVRTLEEGRKVVQVLEKNGLKQGVSHAQGDKPLKIIMMCEVPSNALLAEEFLEIFDGFSIGSNDLTQLTLGLDRDSSIVAGLFDERNPAVKKLLSMAIKTARAKGKYVGICGQGPSDHPDLAEWLMEQGIESLSLNPDTVVDTWLRLAKKKAA</sequence>
<dbReference type="Gene3D" id="3.20.20.60">
    <property type="entry name" value="Phosphoenolpyruvate-binding domains"/>
    <property type="match status" value="1"/>
</dbReference>
<evidence type="ECO:0000256" key="2">
    <source>
        <dbReference type="ARBA" id="ARBA00002988"/>
    </source>
</evidence>
<evidence type="ECO:0000256" key="11">
    <source>
        <dbReference type="ARBA" id="ARBA00022840"/>
    </source>
</evidence>
<evidence type="ECO:0000256" key="13">
    <source>
        <dbReference type="ARBA" id="ARBA00033470"/>
    </source>
</evidence>
<dbReference type="Pfam" id="PF01326">
    <property type="entry name" value="PPDK_N"/>
    <property type="match status" value="1"/>
</dbReference>
<dbReference type="NCBIfam" id="TIGR01418">
    <property type="entry name" value="PEP_synth"/>
    <property type="match status" value="1"/>
</dbReference>
<keyword evidence="7 15" id="KW-0808">Transferase</keyword>
<keyword evidence="20" id="KW-1185">Reference proteome</keyword>
<dbReference type="EC" id="2.7.9.2" evidence="5 15"/>
<keyword evidence="19" id="KW-0670">Pyruvate</keyword>
<dbReference type="InterPro" id="IPR015813">
    <property type="entry name" value="Pyrv/PenolPyrv_kinase-like_dom"/>
</dbReference>
<evidence type="ECO:0000256" key="3">
    <source>
        <dbReference type="ARBA" id="ARBA00004742"/>
    </source>
</evidence>
<dbReference type="PROSITE" id="PS00742">
    <property type="entry name" value="PEP_ENZYMES_2"/>
    <property type="match status" value="1"/>
</dbReference>
<evidence type="ECO:0000256" key="12">
    <source>
        <dbReference type="ARBA" id="ARBA00022842"/>
    </source>
</evidence>
<keyword evidence="8 15" id="KW-0479">Metal-binding</keyword>
<dbReference type="Gene3D" id="3.30.1490.20">
    <property type="entry name" value="ATP-grasp fold, A domain"/>
    <property type="match status" value="1"/>
</dbReference>
<evidence type="ECO:0000259" key="16">
    <source>
        <dbReference type="Pfam" id="PF00391"/>
    </source>
</evidence>
<dbReference type="PIRSF" id="PIRSF000854">
    <property type="entry name" value="PEP_synthase"/>
    <property type="match status" value="1"/>
</dbReference>
<gene>
    <name evidence="19" type="ORF">SAMN05192579_11553</name>
</gene>
<keyword evidence="11 15" id="KW-0067">ATP-binding</keyword>
<dbReference type="EMBL" id="FOSR01000015">
    <property type="protein sequence ID" value="SFL12019.1"/>
    <property type="molecule type" value="Genomic_DNA"/>
</dbReference>
<dbReference type="Gene3D" id="3.30.470.20">
    <property type="entry name" value="ATP-grasp fold, B domain"/>
    <property type="match status" value="1"/>
</dbReference>
<dbReference type="SUPFAM" id="SSF52009">
    <property type="entry name" value="Phosphohistidine domain"/>
    <property type="match status" value="1"/>
</dbReference>
<dbReference type="PROSITE" id="PS00370">
    <property type="entry name" value="PEP_ENZYMES_PHOS_SITE"/>
    <property type="match status" value="1"/>
</dbReference>
<dbReference type="InterPro" id="IPR002192">
    <property type="entry name" value="PPDK_AMP/ATP-bd"/>
</dbReference>
<dbReference type="InterPro" id="IPR000121">
    <property type="entry name" value="PEP_util_C"/>
</dbReference>
<dbReference type="UniPathway" id="UPA00138"/>
<evidence type="ECO:0000256" key="8">
    <source>
        <dbReference type="ARBA" id="ARBA00022723"/>
    </source>
</evidence>
<dbReference type="Gene3D" id="3.50.30.10">
    <property type="entry name" value="Phosphohistidine domain"/>
    <property type="match status" value="1"/>
</dbReference>
<dbReference type="AlphaFoldDB" id="A0A1I4F386"/>
<dbReference type="InterPro" id="IPR040442">
    <property type="entry name" value="Pyrv_kinase-like_dom_sf"/>
</dbReference>
<dbReference type="InterPro" id="IPR008279">
    <property type="entry name" value="PEP-util_enz_mobile_dom"/>
</dbReference>
<keyword evidence="9 15" id="KW-0547">Nucleotide-binding</keyword>
<evidence type="ECO:0000256" key="10">
    <source>
        <dbReference type="ARBA" id="ARBA00022777"/>
    </source>
</evidence>
<comment type="function">
    <text evidence="2 15">Catalyzes the phosphorylation of pyruvate to phosphoenolpyruvate.</text>
</comment>
<feature type="domain" description="PEP-utilising enzyme mobile" evidence="16">
    <location>
        <begin position="425"/>
        <end position="495"/>
    </location>
</feature>
<dbReference type="GO" id="GO:0008986">
    <property type="term" value="F:pyruvate, water dikinase activity"/>
    <property type="evidence" value="ECO:0007669"/>
    <property type="project" value="UniProtKB-EC"/>
</dbReference>
<keyword evidence="10 15" id="KW-0418">Kinase</keyword>
<evidence type="ECO:0000256" key="5">
    <source>
        <dbReference type="ARBA" id="ARBA00011996"/>
    </source>
</evidence>
<dbReference type="PANTHER" id="PTHR43030">
    <property type="entry name" value="PHOSPHOENOLPYRUVATE SYNTHASE"/>
    <property type="match status" value="1"/>
</dbReference>
<evidence type="ECO:0000313" key="20">
    <source>
        <dbReference type="Proteomes" id="UP000198725"/>
    </source>
</evidence>
<evidence type="ECO:0000259" key="18">
    <source>
        <dbReference type="Pfam" id="PF02896"/>
    </source>
</evidence>
<accession>A0A1I4F386</accession>
<evidence type="ECO:0000256" key="6">
    <source>
        <dbReference type="ARBA" id="ARBA00021623"/>
    </source>
</evidence>
<dbReference type="SUPFAM" id="SSF51621">
    <property type="entry name" value="Phosphoenolpyruvate/pyruvate domain"/>
    <property type="match status" value="1"/>
</dbReference>
<proteinExistence type="inferred from homology"/>
<dbReference type="InterPro" id="IPR023151">
    <property type="entry name" value="PEP_util_CS"/>
</dbReference>
<dbReference type="GO" id="GO:0046872">
    <property type="term" value="F:metal ion binding"/>
    <property type="evidence" value="ECO:0007669"/>
    <property type="project" value="UniProtKB-KW"/>
</dbReference>
<dbReference type="InterPro" id="IPR036637">
    <property type="entry name" value="Phosphohistidine_dom_sf"/>
</dbReference>
<comment type="pathway">
    <text evidence="3 15">Carbohydrate biosynthesis; gluconeogenesis.</text>
</comment>
<dbReference type="FunFam" id="3.50.30.10:FF:000002">
    <property type="entry name" value="Phosphoenolpyruvate synthase"/>
    <property type="match status" value="1"/>
</dbReference>
<dbReference type="GO" id="GO:0006094">
    <property type="term" value="P:gluconeogenesis"/>
    <property type="evidence" value="ECO:0007669"/>
    <property type="project" value="UniProtKB-UniPathway"/>
</dbReference>
<evidence type="ECO:0000256" key="14">
    <source>
        <dbReference type="ARBA" id="ARBA00047700"/>
    </source>
</evidence>
<dbReference type="PRINTS" id="PR01736">
    <property type="entry name" value="PHPHTRNFRASE"/>
</dbReference>
<reference evidence="20" key="1">
    <citation type="submission" date="2016-10" db="EMBL/GenBank/DDBJ databases">
        <authorList>
            <person name="Varghese N."/>
            <person name="Submissions S."/>
        </authorList>
    </citation>
    <scope>NUCLEOTIDE SEQUENCE [LARGE SCALE GENOMIC DNA]</scope>
    <source>
        <strain evidence="20">MO64</strain>
    </source>
</reference>
<dbReference type="Pfam" id="PF02896">
    <property type="entry name" value="PEP-utilizers_C"/>
    <property type="match status" value="1"/>
</dbReference>
<comment type="catalytic activity">
    <reaction evidence="14 15">
        <text>pyruvate + ATP + H2O = phosphoenolpyruvate + AMP + phosphate + 2 H(+)</text>
        <dbReference type="Rhea" id="RHEA:11364"/>
        <dbReference type="ChEBI" id="CHEBI:15361"/>
        <dbReference type="ChEBI" id="CHEBI:15377"/>
        <dbReference type="ChEBI" id="CHEBI:15378"/>
        <dbReference type="ChEBI" id="CHEBI:30616"/>
        <dbReference type="ChEBI" id="CHEBI:43474"/>
        <dbReference type="ChEBI" id="CHEBI:58702"/>
        <dbReference type="ChEBI" id="CHEBI:456215"/>
        <dbReference type="EC" id="2.7.9.2"/>
    </reaction>
</comment>
<protein>
    <recommendedName>
        <fullName evidence="6 15">Phosphoenolpyruvate synthase</fullName>
        <shortName evidence="15">PEP synthase</shortName>
        <ecNumber evidence="5 15">2.7.9.2</ecNumber>
    </recommendedName>
    <alternativeName>
        <fullName evidence="13 15">Pyruvate, water dikinase</fullName>
    </alternativeName>
</protein>
<dbReference type="FunFam" id="3.20.20.60:FF:000010">
    <property type="entry name" value="Phosphoenolpyruvate synthase"/>
    <property type="match status" value="1"/>
</dbReference>
<comment type="cofactor">
    <cofactor evidence="1 15">
        <name>Mg(2+)</name>
        <dbReference type="ChEBI" id="CHEBI:18420"/>
    </cofactor>
</comment>
<name>A0A1I4F386_9GAMM</name>
<comment type="similarity">
    <text evidence="4 15">Belongs to the PEP-utilizing enzyme family.</text>
</comment>
<dbReference type="Proteomes" id="UP000198725">
    <property type="component" value="Unassembled WGS sequence"/>
</dbReference>
<dbReference type="InterPro" id="IPR006319">
    <property type="entry name" value="PEP_synth"/>
</dbReference>
<evidence type="ECO:0000313" key="19">
    <source>
        <dbReference type="EMBL" id="SFL12019.1"/>
    </source>
</evidence>
<evidence type="ECO:0000256" key="4">
    <source>
        <dbReference type="ARBA" id="ARBA00007837"/>
    </source>
</evidence>
<feature type="domain" description="Pyruvate phosphate dikinase AMP/ATP-binding" evidence="17">
    <location>
        <begin position="59"/>
        <end position="384"/>
    </location>
</feature>
<dbReference type="FunFam" id="3.30.470.20:FF:000017">
    <property type="entry name" value="Phosphoenolpyruvate synthase"/>
    <property type="match status" value="1"/>
</dbReference>
<dbReference type="Pfam" id="PF00391">
    <property type="entry name" value="PEP-utilizers"/>
    <property type="match status" value="1"/>
</dbReference>
<dbReference type="InterPro" id="IPR018274">
    <property type="entry name" value="PEP_util_AS"/>
</dbReference>
<dbReference type="PANTHER" id="PTHR43030:SF1">
    <property type="entry name" value="PHOSPHOENOLPYRUVATE SYNTHASE"/>
    <property type="match status" value="1"/>
</dbReference>
<organism evidence="19 20">
    <name type="scientific">Rhodanobacter glycinis</name>
    <dbReference type="NCBI Taxonomy" id="582702"/>
    <lineage>
        <taxon>Bacteria</taxon>
        <taxon>Pseudomonadati</taxon>
        <taxon>Pseudomonadota</taxon>
        <taxon>Gammaproteobacteria</taxon>
        <taxon>Lysobacterales</taxon>
        <taxon>Rhodanobacteraceae</taxon>
        <taxon>Rhodanobacter</taxon>
    </lineage>
</organism>
<evidence type="ECO:0000256" key="7">
    <source>
        <dbReference type="ARBA" id="ARBA00022679"/>
    </source>
</evidence>
<dbReference type="InterPro" id="IPR013815">
    <property type="entry name" value="ATP_grasp_subdomain_1"/>
</dbReference>